<evidence type="ECO:0000313" key="1">
    <source>
        <dbReference type="EMBL" id="KAH0544348.1"/>
    </source>
</evidence>
<sequence>MAGDRLQNKVIDLEVEACTPSPTVDPSVHVILIGHSMGGIVAAETAIAIAAEQPLTQSSETAGLLFPYISGIIAYDTPYLGISPGVIAHGAEGHYNTASTALTQLSGLAGGLWGGKIAAKEDSNASLRDVKALPAPVESGVTAEAVKKDGDAAATPTWQRWGKIAMFAGAAGAVAAGGAAAYMKRDQITEGWNWVGGHLEFVGCLMKAEDLKNRMAKLEELVKEYEMGFVEFYTVLGSGSEKESLAEERTFCVLPQSDLKRYFKPAKNDKAKDETLAHMSEF</sequence>
<organism evidence="1 2">
    <name type="scientific">Glutinoglossum americanum</name>
    <dbReference type="NCBI Taxonomy" id="1670608"/>
    <lineage>
        <taxon>Eukaryota</taxon>
        <taxon>Fungi</taxon>
        <taxon>Dikarya</taxon>
        <taxon>Ascomycota</taxon>
        <taxon>Pezizomycotina</taxon>
        <taxon>Geoglossomycetes</taxon>
        <taxon>Geoglossales</taxon>
        <taxon>Geoglossaceae</taxon>
        <taxon>Glutinoglossum</taxon>
    </lineage>
</organism>
<dbReference type="OrthoDB" id="442243at2759"/>
<dbReference type="Proteomes" id="UP000698800">
    <property type="component" value="Unassembled WGS sequence"/>
</dbReference>
<dbReference type="EMBL" id="JAGHQL010000020">
    <property type="protein sequence ID" value="KAH0544348.1"/>
    <property type="molecule type" value="Genomic_DNA"/>
</dbReference>
<comment type="caution">
    <text evidence="1">The sequence shown here is derived from an EMBL/GenBank/DDBJ whole genome shotgun (WGS) entry which is preliminary data.</text>
</comment>
<evidence type="ECO:0008006" key="3">
    <source>
        <dbReference type="Google" id="ProtNLM"/>
    </source>
</evidence>
<dbReference type="SUPFAM" id="SSF53474">
    <property type="entry name" value="alpha/beta-Hydrolases"/>
    <property type="match status" value="1"/>
</dbReference>
<name>A0A9P8L067_9PEZI</name>
<dbReference type="AlphaFoldDB" id="A0A9P8L067"/>
<evidence type="ECO:0000313" key="2">
    <source>
        <dbReference type="Proteomes" id="UP000698800"/>
    </source>
</evidence>
<accession>A0A9P8L067</accession>
<dbReference type="PANTHER" id="PTHR47842">
    <property type="entry name" value="EXPRESSED PROTEIN"/>
    <property type="match status" value="1"/>
</dbReference>
<dbReference type="Gene3D" id="3.40.50.1820">
    <property type="entry name" value="alpha/beta hydrolase"/>
    <property type="match status" value="1"/>
</dbReference>
<proteinExistence type="predicted"/>
<reference evidence="1" key="1">
    <citation type="submission" date="2021-03" db="EMBL/GenBank/DDBJ databases">
        <title>Comparative genomics and phylogenomic investigation of the class Geoglossomycetes provide insights into ecological specialization and systematics.</title>
        <authorList>
            <person name="Melie T."/>
            <person name="Pirro S."/>
            <person name="Miller A.N."/>
            <person name="Quandt A."/>
        </authorList>
    </citation>
    <scope>NUCLEOTIDE SEQUENCE</scope>
    <source>
        <strain evidence="1">GBOQ0MN5Z8</strain>
    </source>
</reference>
<protein>
    <recommendedName>
        <fullName evidence="3">DUF676 domain-containing protein</fullName>
    </recommendedName>
</protein>
<dbReference type="InterPro" id="IPR029058">
    <property type="entry name" value="AB_hydrolase_fold"/>
</dbReference>
<dbReference type="PANTHER" id="PTHR47842:SF1">
    <property type="entry name" value="DUF676 DOMAIN-CONTAINING PROTEIN"/>
    <property type="match status" value="1"/>
</dbReference>
<keyword evidence="2" id="KW-1185">Reference proteome</keyword>
<gene>
    <name evidence="1" type="ORF">FGG08_001489</name>
</gene>